<evidence type="ECO:0000256" key="1">
    <source>
        <dbReference type="SAM" id="SignalP"/>
    </source>
</evidence>
<evidence type="ECO:0008006" key="4">
    <source>
        <dbReference type="Google" id="ProtNLM"/>
    </source>
</evidence>
<reference evidence="2 3" key="1">
    <citation type="submission" date="2018-08" db="EMBL/GenBank/DDBJ databases">
        <title>Genomic Encyclopedia of Type Strains, Phase IV (KMG-IV): sequencing the most valuable type-strain genomes for metagenomic binning, comparative biology and taxonomic classification.</title>
        <authorList>
            <person name="Goeker M."/>
        </authorList>
    </citation>
    <scope>NUCLEOTIDE SEQUENCE [LARGE SCALE GENOMIC DNA]</scope>
    <source>
        <strain evidence="2 3">BW863</strain>
    </source>
</reference>
<evidence type="ECO:0000313" key="3">
    <source>
        <dbReference type="Proteomes" id="UP000256900"/>
    </source>
</evidence>
<name>A0A3D9YY29_9HYPH</name>
<dbReference type="EMBL" id="QUMO01000002">
    <property type="protein sequence ID" value="REF87663.1"/>
    <property type="molecule type" value="Genomic_DNA"/>
</dbReference>
<sequence>MKRRMSLLICALLSASGAQASSCSPQIDKVQRQVDARIDAIAAASPGDRESRAALLHHQPTPASIAAAEKRQRGYAGVKRALRELKHARVADHNGDVKACEAALAAARAAIAP</sequence>
<keyword evidence="3" id="KW-1185">Reference proteome</keyword>
<dbReference type="Proteomes" id="UP000256900">
    <property type="component" value="Unassembled WGS sequence"/>
</dbReference>
<dbReference type="AlphaFoldDB" id="A0A3D9YY29"/>
<protein>
    <recommendedName>
        <fullName evidence="4">UrcA family protein</fullName>
    </recommendedName>
</protein>
<proteinExistence type="predicted"/>
<evidence type="ECO:0000313" key="2">
    <source>
        <dbReference type="EMBL" id="REF87663.1"/>
    </source>
</evidence>
<feature type="signal peptide" evidence="1">
    <location>
        <begin position="1"/>
        <end position="20"/>
    </location>
</feature>
<organism evidence="2 3">
    <name type="scientific">Methylovirgula ligni</name>
    <dbReference type="NCBI Taxonomy" id="569860"/>
    <lineage>
        <taxon>Bacteria</taxon>
        <taxon>Pseudomonadati</taxon>
        <taxon>Pseudomonadota</taxon>
        <taxon>Alphaproteobacteria</taxon>
        <taxon>Hyphomicrobiales</taxon>
        <taxon>Beijerinckiaceae</taxon>
        <taxon>Methylovirgula</taxon>
    </lineage>
</organism>
<feature type="chain" id="PRO_5017663441" description="UrcA family protein" evidence="1">
    <location>
        <begin position="21"/>
        <end position="113"/>
    </location>
</feature>
<accession>A0A3D9YY29</accession>
<keyword evidence="1" id="KW-0732">Signal</keyword>
<dbReference type="OrthoDB" id="8456558at2"/>
<gene>
    <name evidence="2" type="ORF">DES32_1290</name>
</gene>
<comment type="caution">
    <text evidence="2">The sequence shown here is derived from an EMBL/GenBank/DDBJ whole genome shotgun (WGS) entry which is preliminary data.</text>
</comment>